<evidence type="ECO:0000256" key="12">
    <source>
        <dbReference type="ARBA" id="ARBA00023015"/>
    </source>
</evidence>
<dbReference type="EC" id="2.3.1.48" evidence="4"/>
<keyword evidence="23" id="KW-1185">Reference proteome</keyword>
<evidence type="ECO:0000256" key="2">
    <source>
        <dbReference type="ARBA" id="ARBA00004286"/>
    </source>
</evidence>
<evidence type="ECO:0000256" key="13">
    <source>
        <dbReference type="ARBA" id="ARBA00023125"/>
    </source>
</evidence>
<keyword evidence="6" id="KW-0158">Chromosome</keyword>
<dbReference type="SUPFAM" id="SSF47954">
    <property type="entry name" value="Cyclin-like"/>
    <property type="match status" value="2"/>
</dbReference>
<dbReference type="FunFam" id="1.10.472.10:FF:000019">
    <property type="entry name" value="transcription initiation factor IIB"/>
    <property type="match status" value="1"/>
</dbReference>
<comment type="subcellular location">
    <subcellularLocation>
        <location evidence="2">Chromosome</location>
    </subcellularLocation>
    <subcellularLocation>
        <location evidence="1">Nucleus</location>
    </subcellularLocation>
</comment>
<evidence type="ECO:0000256" key="7">
    <source>
        <dbReference type="ARBA" id="ARBA00022679"/>
    </source>
</evidence>
<dbReference type="CDD" id="cd20551">
    <property type="entry name" value="CYCLIN_TFIIB_rpt1"/>
    <property type="match status" value="1"/>
</dbReference>
<evidence type="ECO:0000313" key="23">
    <source>
        <dbReference type="Proteomes" id="UP000694388"/>
    </source>
</evidence>
<dbReference type="GeneTree" id="ENSGT00390000006671"/>
<keyword evidence="10 20" id="KW-0863">Zinc-finger</keyword>
<dbReference type="PRINTS" id="PR00685">
    <property type="entry name" value="TIFACTORIIB"/>
</dbReference>
<dbReference type="InterPro" id="IPR013763">
    <property type="entry name" value="Cyclin-like_dom"/>
</dbReference>
<evidence type="ECO:0000256" key="5">
    <source>
        <dbReference type="ARBA" id="ARBA00013932"/>
    </source>
</evidence>
<keyword evidence="15" id="KW-0539">Nucleus</keyword>
<dbReference type="GO" id="GO:0016251">
    <property type="term" value="F:RNA polymerase II general transcription initiation factor activity"/>
    <property type="evidence" value="ECO:0007669"/>
    <property type="project" value="TreeGrafter"/>
</dbReference>
<dbReference type="PROSITE" id="PS51134">
    <property type="entry name" value="ZF_TFIIB"/>
    <property type="match status" value="1"/>
</dbReference>
<dbReference type="GO" id="GO:0017025">
    <property type="term" value="F:TBP-class protein binding"/>
    <property type="evidence" value="ECO:0007669"/>
    <property type="project" value="InterPro"/>
</dbReference>
<dbReference type="GO" id="GO:1990114">
    <property type="term" value="P:RNA polymerase II core complex assembly"/>
    <property type="evidence" value="ECO:0007669"/>
    <property type="project" value="TreeGrafter"/>
</dbReference>
<dbReference type="Pfam" id="PF08271">
    <property type="entry name" value="Zn_Ribbon_TF"/>
    <property type="match status" value="1"/>
</dbReference>
<dbReference type="GO" id="GO:0097550">
    <property type="term" value="C:transcription preinitiation complex"/>
    <property type="evidence" value="ECO:0007669"/>
    <property type="project" value="TreeGrafter"/>
</dbReference>
<dbReference type="GO" id="GO:0005694">
    <property type="term" value="C:chromosome"/>
    <property type="evidence" value="ECO:0007669"/>
    <property type="project" value="UniProtKB-SubCell"/>
</dbReference>
<protein>
    <recommendedName>
        <fullName evidence="5">Transcription initiation factor IIB</fullName>
        <ecNumber evidence="4">2.3.1.48</ecNumber>
    </recommendedName>
    <alternativeName>
        <fullName evidence="17">General transcription factor TFIIB</fullName>
    </alternativeName>
</protein>
<dbReference type="AlphaFoldDB" id="A0A8C4RBA4"/>
<evidence type="ECO:0000256" key="17">
    <source>
        <dbReference type="ARBA" id="ARBA00031706"/>
    </source>
</evidence>
<dbReference type="InterPro" id="IPR000812">
    <property type="entry name" value="TFIIB"/>
</dbReference>
<evidence type="ECO:0000256" key="18">
    <source>
        <dbReference type="ARBA" id="ARBA00048017"/>
    </source>
</evidence>
<keyword evidence="14" id="KW-0804">Transcription</keyword>
<evidence type="ECO:0000256" key="6">
    <source>
        <dbReference type="ARBA" id="ARBA00022454"/>
    </source>
</evidence>
<keyword evidence="7" id="KW-0808">Transferase</keyword>
<accession>A0A8C4RBA4</accession>
<comment type="catalytic activity">
    <reaction evidence="18">
        <text>L-lysyl-[protein] + acetyl-CoA = N(6)-acetyl-L-lysyl-[protein] + CoA + H(+)</text>
        <dbReference type="Rhea" id="RHEA:45948"/>
        <dbReference type="Rhea" id="RHEA-COMP:9752"/>
        <dbReference type="Rhea" id="RHEA-COMP:10731"/>
        <dbReference type="ChEBI" id="CHEBI:15378"/>
        <dbReference type="ChEBI" id="CHEBI:29969"/>
        <dbReference type="ChEBI" id="CHEBI:57287"/>
        <dbReference type="ChEBI" id="CHEBI:57288"/>
        <dbReference type="ChEBI" id="CHEBI:61930"/>
        <dbReference type="EC" id="2.3.1.48"/>
    </reaction>
</comment>
<dbReference type="Gene3D" id="2.20.25.10">
    <property type="match status" value="1"/>
</dbReference>
<dbReference type="GO" id="GO:0051123">
    <property type="term" value="P:RNA polymerase II preinitiation complex assembly"/>
    <property type="evidence" value="ECO:0007669"/>
    <property type="project" value="TreeGrafter"/>
</dbReference>
<dbReference type="InterPro" id="IPR036915">
    <property type="entry name" value="Cyclin-like_sf"/>
</dbReference>
<dbReference type="InterPro" id="IPR013150">
    <property type="entry name" value="TFIIB_cyclin"/>
</dbReference>
<evidence type="ECO:0000256" key="11">
    <source>
        <dbReference type="ARBA" id="ARBA00022833"/>
    </source>
</evidence>
<sequence>MIIRKRVKMAAMAAVSSPRPHPVTKIYCPSHPDAVLVEDYRAGDMICPECGLVVGDRMIDVGSEWRTFSNDHVGKDPSRVGDAQNPLLNGGDLSTVIGKGTGAASFDEFGNSKYQNRRAMTSQDRAMLTAFREINTMADRINLPRNIVDRTNNLFKQVYEQRCLKGRSNDAIASACLYIACRQEGVPRTFKEICAVSRISKKEIGRCFKLILKALETSVDLITTGDFMSRFCSNLGLPKAVQIAATHIARRAVDLDLVPGRSPISVAAAAIYMASQASADKRTQKEIGDIAGVADVTIRQSYRLLYFKAAELFPPDFKFDTPVDKLPQL</sequence>
<keyword evidence="16" id="KW-0012">Acyltransferase</keyword>
<dbReference type="InterPro" id="IPR023486">
    <property type="entry name" value="TFIIB_CS"/>
</dbReference>
<evidence type="ECO:0000256" key="10">
    <source>
        <dbReference type="ARBA" id="ARBA00022771"/>
    </source>
</evidence>
<reference evidence="22" key="1">
    <citation type="submission" date="2025-08" db="UniProtKB">
        <authorList>
            <consortium name="Ensembl"/>
        </authorList>
    </citation>
    <scope>IDENTIFICATION</scope>
</reference>
<keyword evidence="12" id="KW-0805">Transcription regulation</keyword>
<dbReference type="FunFam" id="2.20.25.10:FF:000007">
    <property type="entry name" value="Transcription initiation factor IIB"/>
    <property type="match status" value="1"/>
</dbReference>
<evidence type="ECO:0000256" key="4">
    <source>
        <dbReference type="ARBA" id="ARBA00013184"/>
    </source>
</evidence>
<evidence type="ECO:0000256" key="3">
    <source>
        <dbReference type="ARBA" id="ARBA00010857"/>
    </source>
</evidence>
<dbReference type="CDD" id="cd20552">
    <property type="entry name" value="CYCLIN_TFIIB_rpt2"/>
    <property type="match status" value="1"/>
</dbReference>
<reference evidence="22" key="2">
    <citation type="submission" date="2025-09" db="UniProtKB">
        <authorList>
            <consortium name="Ensembl"/>
        </authorList>
    </citation>
    <scope>IDENTIFICATION</scope>
</reference>
<evidence type="ECO:0000256" key="16">
    <source>
        <dbReference type="ARBA" id="ARBA00023315"/>
    </source>
</evidence>
<proteinExistence type="inferred from homology"/>
<evidence type="ECO:0000256" key="14">
    <source>
        <dbReference type="ARBA" id="ARBA00023163"/>
    </source>
</evidence>
<dbReference type="PROSITE" id="PS00782">
    <property type="entry name" value="TFIIB"/>
    <property type="match status" value="2"/>
</dbReference>
<dbReference type="InterPro" id="IPR013137">
    <property type="entry name" value="Znf_TFIIB"/>
</dbReference>
<evidence type="ECO:0000256" key="19">
    <source>
        <dbReference type="ARBA" id="ARBA00056112"/>
    </source>
</evidence>
<dbReference type="PANTHER" id="PTHR11618">
    <property type="entry name" value="TRANSCRIPTION INITIATION FACTOR IIB-RELATED"/>
    <property type="match status" value="1"/>
</dbReference>
<dbReference type="GO" id="GO:0061733">
    <property type="term" value="F:protein-lysine-acetyltransferase activity"/>
    <property type="evidence" value="ECO:0007669"/>
    <property type="project" value="UniProtKB-EC"/>
</dbReference>
<keyword evidence="11" id="KW-0862">Zinc</keyword>
<comment type="function">
    <text evidence="19">General transcription factor that plays a role in transcription initiation by RNA polymerase II (Pol II). Involved in the pre-initiation complex (PIC) formation and Pol II recruitment at promoter DNA. Together with the TATA box-bound TBP forms the core initiation complex and provides a bridge between TBP and the Pol II-TFIIF complex. Released from the PIC early following the onset of transcription during the initiation and elongation transition and reassociates with TBP during the next transcription cycle. Associates with chromatin to core promoter-specific regions. Binds to two distinct DNA core promoter consensus sequence elements in a TBP-independent manner; these IIB-recognition elements (BREs) are localized immediately upstream (BREu), 5'-[GC][GC][GA]CGCC-3', and downstream (BREd), 5'-[GA]T[TGA][TG][GT][TG][TG]-3', of the TATA box element. Modulates transcription start site selection. Also exhibits autoacetyltransferase activity that contributes to the activated transcription.</text>
</comment>
<dbReference type="GO" id="GO:0001174">
    <property type="term" value="P:transcriptional start site selection at RNA polymerase II promoter"/>
    <property type="evidence" value="ECO:0007669"/>
    <property type="project" value="TreeGrafter"/>
</dbReference>
<feature type="domain" description="TFIIB-type" evidence="21">
    <location>
        <begin position="24"/>
        <end position="55"/>
    </location>
</feature>
<dbReference type="GO" id="GO:0000979">
    <property type="term" value="F:RNA polymerase II core promoter sequence-specific DNA binding"/>
    <property type="evidence" value="ECO:0007669"/>
    <property type="project" value="TreeGrafter"/>
</dbReference>
<evidence type="ECO:0000256" key="15">
    <source>
        <dbReference type="ARBA" id="ARBA00023242"/>
    </source>
</evidence>
<evidence type="ECO:0000256" key="8">
    <source>
        <dbReference type="ARBA" id="ARBA00022723"/>
    </source>
</evidence>
<evidence type="ECO:0000256" key="9">
    <source>
        <dbReference type="ARBA" id="ARBA00022737"/>
    </source>
</evidence>
<dbReference type="Proteomes" id="UP000694388">
    <property type="component" value="Unplaced"/>
</dbReference>
<dbReference type="Pfam" id="PF00382">
    <property type="entry name" value="TFIIB"/>
    <property type="match status" value="2"/>
</dbReference>
<evidence type="ECO:0000313" key="22">
    <source>
        <dbReference type="Ensembl" id="ENSEBUP00000027613.1"/>
    </source>
</evidence>
<keyword evidence="8" id="KW-0479">Metal-binding</keyword>
<dbReference type="GO" id="GO:0008270">
    <property type="term" value="F:zinc ion binding"/>
    <property type="evidence" value="ECO:0007669"/>
    <property type="project" value="UniProtKB-KW"/>
</dbReference>
<organism evidence="22 23">
    <name type="scientific">Eptatretus burgeri</name>
    <name type="common">Inshore hagfish</name>
    <dbReference type="NCBI Taxonomy" id="7764"/>
    <lineage>
        <taxon>Eukaryota</taxon>
        <taxon>Metazoa</taxon>
        <taxon>Chordata</taxon>
        <taxon>Craniata</taxon>
        <taxon>Vertebrata</taxon>
        <taxon>Cyclostomata</taxon>
        <taxon>Myxini</taxon>
        <taxon>Myxiniformes</taxon>
        <taxon>Myxinidae</taxon>
        <taxon>Eptatretinae</taxon>
        <taxon>Eptatretus</taxon>
    </lineage>
</organism>
<name>A0A8C4RBA4_EPTBU</name>
<dbReference type="Ensembl" id="ENSEBUT00000028189.1">
    <property type="protein sequence ID" value="ENSEBUP00000027613.1"/>
    <property type="gene ID" value="ENSEBUG00000016906.1"/>
</dbReference>
<evidence type="ECO:0000256" key="1">
    <source>
        <dbReference type="ARBA" id="ARBA00004123"/>
    </source>
</evidence>
<comment type="similarity">
    <text evidence="3">Belongs to the TFIIB family.</text>
</comment>
<dbReference type="SUPFAM" id="SSF57783">
    <property type="entry name" value="Zinc beta-ribbon"/>
    <property type="match status" value="1"/>
</dbReference>
<dbReference type="FunFam" id="1.10.472.10:FF:000008">
    <property type="entry name" value="Transcription initiation factor IIB"/>
    <property type="match status" value="1"/>
</dbReference>
<dbReference type="GO" id="GO:0005634">
    <property type="term" value="C:nucleus"/>
    <property type="evidence" value="ECO:0007669"/>
    <property type="project" value="UniProtKB-SubCell"/>
</dbReference>
<evidence type="ECO:0000259" key="21">
    <source>
        <dbReference type="PROSITE" id="PS51134"/>
    </source>
</evidence>
<keyword evidence="13" id="KW-0238">DNA-binding</keyword>
<dbReference type="GO" id="GO:1990841">
    <property type="term" value="F:promoter-specific chromatin binding"/>
    <property type="evidence" value="ECO:0007669"/>
    <property type="project" value="UniProtKB-ARBA"/>
</dbReference>
<keyword evidence="9" id="KW-0677">Repeat</keyword>
<dbReference type="Gene3D" id="1.10.472.10">
    <property type="entry name" value="Cyclin-like"/>
    <property type="match status" value="2"/>
</dbReference>
<evidence type="ECO:0000256" key="20">
    <source>
        <dbReference type="PROSITE-ProRule" id="PRU00469"/>
    </source>
</evidence>
<dbReference type="SMART" id="SM00385">
    <property type="entry name" value="CYCLIN"/>
    <property type="match status" value="2"/>
</dbReference>
<dbReference type="PANTHER" id="PTHR11618:SF77">
    <property type="entry name" value="TRANSCRIPTION INITIATION FACTOR IIB"/>
    <property type="match status" value="1"/>
</dbReference>